<comment type="caution">
    <text evidence="3">The sequence shown here is derived from an EMBL/GenBank/DDBJ whole genome shotgun (WGS) entry which is preliminary data.</text>
</comment>
<feature type="compositionally biased region" description="Basic and acidic residues" evidence="2">
    <location>
        <begin position="425"/>
        <end position="461"/>
    </location>
</feature>
<feature type="region of interest" description="Disordered" evidence="2">
    <location>
        <begin position="390"/>
        <end position="471"/>
    </location>
</feature>
<feature type="region of interest" description="Disordered" evidence="2">
    <location>
        <begin position="549"/>
        <end position="571"/>
    </location>
</feature>
<feature type="compositionally biased region" description="Basic and acidic residues" evidence="2">
    <location>
        <begin position="370"/>
        <end position="381"/>
    </location>
</feature>
<feature type="region of interest" description="Disordered" evidence="2">
    <location>
        <begin position="905"/>
        <end position="926"/>
    </location>
</feature>
<feature type="compositionally biased region" description="Low complexity" evidence="2">
    <location>
        <begin position="653"/>
        <end position="673"/>
    </location>
</feature>
<feature type="compositionally biased region" description="Low complexity" evidence="2">
    <location>
        <begin position="287"/>
        <end position="305"/>
    </location>
</feature>
<feature type="compositionally biased region" description="Basic and acidic residues" evidence="2">
    <location>
        <begin position="41"/>
        <end position="53"/>
    </location>
</feature>
<feature type="region of interest" description="Disordered" evidence="2">
    <location>
        <begin position="653"/>
        <end position="676"/>
    </location>
</feature>
<feature type="region of interest" description="Disordered" evidence="2">
    <location>
        <begin position="150"/>
        <end position="334"/>
    </location>
</feature>
<feature type="region of interest" description="Disordered" evidence="2">
    <location>
        <begin position="1"/>
        <end position="67"/>
    </location>
</feature>
<accession>A0A2A2J539</accession>
<feature type="compositionally biased region" description="Basic and acidic residues" evidence="2">
    <location>
        <begin position="150"/>
        <end position="160"/>
    </location>
</feature>
<keyword evidence="1" id="KW-0175">Coiled coil</keyword>
<sequence length="958" mass="111138">MHKLGGKPTVRSRILGEDRKMHRNGGGEMYGRHAGWSHPQIETRRQERQEQPKQRPPHSRIVDQNEYDHYEYAQQRDEYNRYYASHDTTGYLVENDEERRSWHQTNNAELYENVPQANVRNVARIQISAADSAERERELEKERERLWKEQQEEQMRRNQANDRNLNLQRSAVESERDRRIQMQVQQREATKSPQRYDYNQNLRNDEEIPNKQHQMPNFNSGANNHGSREQQHLRFESQPQPFHGDKHDFINGFGDVKSQNDERSPDRKQQSKKESSQTTGAIRAIINNLKGSNSSSNNSDSNSGKNGKHGDDRKEIPRHKVSTNPFLRNNDKNPTKLVSVTSVKNVAEVVQKMNSGDWPIRIEEDEDGMREERERASEEQKQIEELLEAREQRHSNKARQWETLDRKRTERRQTELKPNNQSPDETIKESPKDVEMIQPPRNERERRVEREGDKLSEKSEGHTTMSTDSAYSDDTTSLRICLPFDLQSTLQRKLPENVKELNDESEKLLLYFKGHRAVLNYLGIGLSEPIWHHINQLPDYPTEIRIVKPSPAGKTQNSTQNVNSSAIPSHRKSIPESLLPHIKITQNSPPQAHRISKSEPVQSPPDHHQLPQIQHHQVEITKVSHGETEFRRDFAQNEGEKRTFSGNRMIQASQIMQQQQHQQPHGSPSSVQSDARGRFVKRSAAALIAKKQGCQISVESDQIVDPRISEEIRNYRQREEELKRSRDEMTQLEKRETNGMKPAQSLSQLHHFNGHRQGIERSASSHDLYQQGNEDDSPIEEGYFSYCNNSQMNETISQSGYGSEPRGASKNTSFFVIQHRLAQTKGASQQQERHHQFGSTPLVRRSASRYMFDDAAPRRVHRRLPHFSWGQHAASSALNINNNSSSNQSRIWIMHPASHPDWRHRQSASQSAIRQRLGSKRVARRRRSHCKVSKLGHIYYPSKAPGYVTFSEIVTSIF</sequence>
<evidence type="ECO:0000256" key="1">
    <source>
        <dbReference type="SAM" id="Coils"/>
    </source>
</evidence>
<feature type="compositionally biased region" description="Basic and acidic residues" evidence="2">
    <location>
        <begin position="226"/>
        <end position="235"/>
    </location>
</feature>
<feature type="compositionally biased region" description="Basic and acidic residues" evidence="2">
    <location>
        <begin position="258"/>
        <end position="275"/>
    </location>
</feature>
<keyword evidence="4" id="KW-1185">Reference proteome</keyword>
<protein>
    <submittedName>
        <fullName evidence="3">Uncharacterized protein</fullName>
    </submittedName>
</protein>
<evidence type="ECO:0000256" key="2">
    <source>
        <dbReference type="SAM" id="MobiDB-lite"/>
    </source>
</evidence>
<feature type="compositionally biased region" description="Polar residues" evidence="2">
    <location>
        <begin position="553"/>
        <end position="567"/>
    </location>
</feature>
<feature type="compositionally biased region" description="Basic residues" evidence="2">
    <location>
        <begin position="917"/>
        <end position="926"/>
    </location>
</feature>
<name>A0A2A2J539_9BILA</name>
<organism evidence="3 4">
    <name type="scientific">Diploscapter pachys</name>
    <dbReference type="NCBI Taxonomy" id="2018661"/>
    <lineage>
        <taxon>Eukaryota</taxon>
        <taxon>Metazoa</taxon>
        <taxon>Ecdysozoa</taxon>
        <taxon>Nematoda</taxon>
        <taxon>Chromadorea</taxon>
        <taxon>Rhabditida</taxon>
        <taxon>Rhabditina</taxon>
        <taxon>Rhabditomorpha</taxon>
        <taxon>Rhabditoidea</taxon>
        <taxon>Rhabditidae</taxon>
        <taxon>Diploscapter</taxon>
    </lineage>
</organism>
<dbReference type="EMBL" id="LIAE01010679">
    <property type="protein sequence ID" value="PAV56734.1"/>
    <property type="molecule type" value="Genomic_DNA"/>
</dbReference>
<feature type="coiled-coil region" evidence="1">
    <location>
        <begin position="708"/>
        <end position="735"/>
    </location>
</feature>
<evidence type="ECO:0000313" key="4">
    <source>
        <dbReference type="Proteomes" id="UP000218231"/>
    </source>
</evidence>
<feature type="compositionally biased region" description="Polar residues" evidence="2">
    <location>
        <begin position="182"/>
        <end position="202"/>
    </location>
</feature>
<feature type="compositionally biased region" description="Polar residues" evidence="2">
    <location>
        <begin position="211"/>
        <end position="225"/>
    </location>
</feature>
<feature type="compositionally biased region" description="Polar residues" evidence="2">
    <location>
        <begin position="161"/>
        <end position="171"/>
    </location>
</feature>
<dbReference type="Proteomes" id="UP000218231">
    <property type="component" value="Unassembled WGS sequence"/>
</dbReference>
<feature type="compositionally biased region" description="Basic and acidic residues" evidence="2">
    <location>
        <begin position="390"/>
        <end position="415"/>
    </location>
</feature>
<proteinExistence type="predicted"/>
<evidence type="ECO:0000313" key="3">
    <source>
        <dbReference type="EMBL" id="PAV56734.1"/>
    </source>
</evidence>
<dbReference type="OrthoDB" id="5871127at2759"/>
<gene>
    <name evidence="3" type="ORF">WR25_05001</name>
</gene>
<feature type="region of interest" description="Disordered" evidence="2">
    <location>
        <begin position="586"/>
        <end position="614"/>
    </location>
</feature>
<reference evidence="3 4" key="1">
    <citation type="journal article" date="2017" name="Curr. Biol.">
        <title>Genome architecture and evolution of a unichromosomal asexual nematode.</title>
        <authorList>
            <person name="Fradin H."/>
            <person name="Zegar C."/>
            <person name="Gutwein M."/>
            <person name="Lucas J."/>
            <person name="Kovtun M."/>
            <person name="Corcoran D."/>
            <person name="Baugh L.R."/>
            <person name="Kiontke K."/>
            <person name="Gunsalus K."/>
            <person name="Fitch D.H."/>
            <person name="Piano F."/>
        </authorList>
    </citation>
    <scope>NUCLEOTIDE SEQUENCE [LARGE SCALE GENOMIC DNA]</scope>
    <source>
        <strain evidence="3">PF1309</strain>
    </source>
</reference>
<feature type="region of interest" description="Disordered" evidence="2">
    <location>
        <begin position="362"/>
        <end position="381"/>
    </location>
</feature>
<dbReference type="AlphaFoldDB" id="A0A2A2J539"/>